<dbReference type="InterPro" id="IPR006439">
    <property type="entry name" value="HAD-SF_hydro_IA"/>
</dbReference>
<dbReference type="RefSeq" id="WP_092062640.1">
    <property type="nucleotide sequence ID" value="NZ_FNIN01000001.1"/>
</dbReference>
<dbReference type="Gene3D" id="3.40.50.1000">
    <property type="entry name" value="HAD superfamily/HAD-like"/>
    <property type="match status" value="1"/>
</dbReference>
<dbReference type="GO" id="GO:0005829">
    <property type="term" value="C:cytosol"/>
    <property type="evidence" value="ECO:0007669"/>
    <property type="project" value="TreeGrafter"/>
</dbReference>
<sequence>MVICNPLARLKRQVKGIIFDCDGVLFDSRLANIKYYNWAREMHNLPPLTPEEEDYVHMHSVYESFYKILPRSLWDRIEEIRKAINYKELYKYLKMEDGLLELLLFLKNKGIWVAINTNRTNTMLPILYYYNLHIYFYPVVTASMISNSKPHPESVYFILNKWKISSEEVAYIGDSKLDEECARNSNVLFWSYKNRKLKCDMYIPNFWTLKQFLVNNLK</sequence>
<keyword evidence="6" id="KW-1185">Reference proteome</keyword>
<protein>
    <recommendedName>
        <fullName evidence="4">phosphoglycolate phosphatase</fullName>
        <ecNumber evidence="4">3.1.3.18</ecNumber>
    </recommendedName>
</protein>
<dbReference type="NCBIfam" id="TIGR01549">
    <property type="entry name" value="HAD-SF-IA-v1"/>
    <property type="match status" value="1"/>
</dbReference>
<evidence type="ECO:0000313" key="5">
    <source>
        <dbReference type="EMBL" id="SDN33059.1"/>
    </source>
</evidence>
<dbReference type="EMBL" id="FNIN01000001">
    <property type="protein sequence ID" value="SDN33059.1"/>
    <property type="molecule type" value="Genomic_DNA"/>
</dbReference>
<dbReference type="SUPFAM" id="SSF56784">
    <property type="entry name" value="HAD-like"/>
    <property type="match status" value="1"/>
</dbReference>
<dbReference type="InterPro" id="IPR036412">
    <property type="entry name" value="HAD-like_sf"/>
</dbReference>
<dbReference type="Pfam" id="PF13419">
    <property type="entry name" value="HAD_2"/>
    <property type="match status" value="1"/>
</dbReference>
<dbReference type="PANTHER" id="PTHR43434">
    <property type="entry name" value="PHOSPHOGLYCOLATE PHOSPHATASE"/>
    <property type="match status" value="1"/>
</dbReference>
<evidence type="ECO:0000313" key="6">
    <source>
        <dbReference type="Proteomes" id="UP000199602"/>
    </source>
</evidence>
<comment type="pathway">
    <text evidence="2">Organic acid metabolism; glycolate biosynthesis; glycolate from 2-phosphoglycolate: step 1/1.</text>
</comment>
<comment type="similarity">
    <text evidence="3">Belongs to the HAD-like hydrolase superfamily. CbbY/CbbZ/Gph/YieH family.</text>
</comment>
<dbReference type="InterPro" id="IPR041492">
    <property type="entry name" value="HAD_2"/>
</dbReference>
<dbReference type="GO" id="GO:0006281">
    <property type="term" value="P:DNA repair"/>
    <property type="evidence" value="ECO:0007669"/>
    <property type="project" value="TreeGrafter"/>
</dbReference>
<dbReference type="AlphaFoldDB" id="A0A1H0AHV1"/>
<proteinExistence type="inferred from homology"/>
<evidence type="ECO:0000256" key="2">
    <source>
        <dbReference type="ARBA" id="ARBA00004818"/>
    </source>
</evidence>
<dbReference type="STRING" id="206665.SAMN04488516_101420"/>
<dbReference type="SFLD" id="SFLDG01129">
    <property type="entry name" value="C1.5:_HAD__Beta-PGM__Phosphata"/>
    <property type="match status" value="1"/>
</dbReference>
<name>A0A1H0AHV1_9BACT</name>
<reference evidence="5 6" key="1">
    <citation type="submission" date="2016-10" db="EMBL/GenBank/DDBJ databases">
        <authorList>
            <person name="de Groot N.N."/>
        </authorList>
    </citation>
    <scope>NUCLEOTIDE SEQUENCE [LARGE SCALE GENOMIC DNA]</scope>
    <source>
        <strain evidence="5 6">DSM 15269</strain>
    </source>
</reference>
<organism evidence="5 6">
    <name type="scientific">Desulfonauticus submarinus</name>
    <dbReference type="NCBI Taxonomy" id="206665"/>
    <lineage>
        <taxon>Bacteria</taxon>
        <taxon>Pseudomonadati</taxon>
        <taxon>Thermodesulfobacteriota</taxon>
        <taxon>Desulfovibrionia</taxon>
        <taxon>Desulfovibrionales</taxon>
        <taxon>Desulfonauticaceae</taxon>
        <taxon>Desulfonauticus</taxon>
    </lineage>
</organism>
<gene>
    <name evidence="5" type="ORF">SAMN04488516_101420</name>
</gene>
<dbReference type="InterPro" id="IPR023214">
    <property type="entry name" value="HAD_sf"/>
</dbReference>
<dbReference type="SFLD" id="SFLDS00003">
    <property type="entry name" value="Haloacid_Dehalogenase"/>
    <property type="match status" value="1"/>
</dbReference>
<dbReference type="EC" id="3.1.3.18" evidence="4"/>
<accession>A0A1H0AHV1</accession>
<dbReference type="InterPro" id="IPR023198">
    <property type="entry name" value="PGP-like_dom2"/>
</dbReference>
<dbReference type="GO" id="GO:0008967">
    <property type="term" value="F:phosphoglycolate phosphatase activity"/>
    <property type="evidence" value="ECO:0007669"/>
    <property type="project" value="UniProtKB-EC"/>
</dbReference>
<evidence type="ECO:0000256" key="3">
    <source>
        <dbReference type="ARBA" id="ARBA00006171"/>
    </source>
</evidence>
<dbReference type="PRINTS" id="PR00413">
    <property type="entry name" value="HADHALOGNASE"/>
</dbReference>
<dbReference type="Proteomes" id="UP000199602">
    <property type="component" value="Unassembled WGS sequence"/>
</dbReference>
<dbReference type="Gene3D" id="1.10.150.240">
    <property type="entry name" value="Putative phosphatase, domain 2"/>
    <property type="match status" value="1"/>
</dbReference>
<dbReference type="PANTHER" id="PTHR43434:SF1">
    <property type="entry name" value="PHOSPHOGLYCOLATE PHOSPHATASE"/>
    <property type="match status" value="1"/>
</dbReference>
<evidence type="ECO:0000256" key="4">
    <source>
        <dbReference type="ARBA" id="ARBA00013078"/>
    </source>
</evidence>
<evidence type="ECO:0000256" key="1">
    <source>
        <dbReference type="ARBA" id="ARBA00000830"/>
    </source>
</evidence>
<dbReference type="InterPro" id="IPR050155">
    <property type="entry name" value="HAD-like_hydrolase_sf"/>
</dbReference>
<comment type="catalytic activity">
    <reaction evidence="1">
        <text>2-phosphoglycolate + H2O = glycolate + phosphate</text>
        <dbReference type="Rhea" id="RHEA:14369"/>
        <dbReference type="ChEBI" id="CHEBI:15377"/>
        <dbReference type="ChEBI" id="CHEBI:29805"/>
        <dbReference type="ChEBI" id="CHEBI:43474"/>
        <dbReference type="ChEBI" id="CHEBI:58033"/>
        <dbReference type="EC" id="3.1.3.18"/>
    </reaction>
</comment>
<dbReference type="OrthoDB" id="9793014at2"/>